<name>A0A8B7BLQ8_PHODC</name>
<feature type="domain" description="DUF7906" evidence="3">
    <location>
        <begin position="67"/>
        <end position="332"/>
    </location>
</feature>
<keyword evidence="4" id="KW-1185">Reference proteome</keyword>
<evidence type="ECO:0000313" key="5">
    <source>
        <dbReference type="RefSeq" id="XP_008781150.2"/>
    </source>
</evidence>
<sequence>MVSLPRLALLFISSYLLFFQAVAARQAFRRDPGHPQWHHGAFHDVEDGIRADVRRMLHTRAEVPFQVPLEVNIVLVGFNGDGGYRYMLDVHKLEDFLKGSFPTHRPSCLETGEPIDIEHHIIYNAILAGQPEVIALEKALKDAMVPAETARESEYGRQLPLFEVEATVVEPIFQKLYSFIFDVQSGGYSATEMDRPVPFAIFIVNFDKVRMDPRNKETDLDSLMYGRIGGLTEEQLKKQEGDYIYRYRYNGGGASQVWLSSGRFVVIDLSAGPCTYGKIETEEGSVSFRTLPRLSNLIFPRGPIAASVASTHDLFMGQLGAIISTTIEHVIASDIRFETVDLTTRLLIPIIVLQNHNRYNILQAGHNYSIDIQGIEREVKKMTHAGQEVILIGGSHALHRHEKLAIAVSKAMRGHSLQETTKDGRFHVHTRTYLDGSILKEEMERSADVLAAGILEVADPSLSSKFFLRQHWMDESDSSQDSIIKHKPLWESYMPKHAKDKKRSEKKQGNLFKTYGTRVIPVFVLSLAGVDADLLMEDESLVWTSRDVVIVLQHENEKIPLSYVSETTRQFAFPSLAQRHILAGLASAIGGLSAPYERASHIHERPVLNWLWAAGCHPFGPFSNSSQISQILQDVALRSTIYAQVDSALRKIRETSEAVQSFAAEHLKTPLGEPVKGKKKKSSTELWVEKFYKKVTNLPEPFPHELVERLEQYLDKMEEQLVDLSSLLYDHQLEDAYQNSSDILQSTIFTQRYVERVLATEEEKMMCCSIEYSHPKQSSQAFVYGGILLAGFFVYFIVIFFSSPVR</sequence>
<dbReference type="KEGG" id="pda:103701003"/>
<feature type="signal peptide" evidence="2">
    <location>
        <begin position="1"/>
        <end position="24"/>
    </location>
</feature>
<keyword evidence="1" id="KW-1133">Transmembrane helix</keyword>
<dbReference type="PANTHER" id="PTHR31515:SF0">
    <property type="entry name" value="TRANSMEMBRANE PROTEIN"/>
    <property type="match status" value="1"/>
</dbReference>
<gene>
    <name evidence="5" type="primary">LOC103701003</name>
</gene>
<dbReference type="InterPro" id="IPR057228">
    <property type="entry name" value="DUF7906"/>
</dbReference>
<organism evidence="4 5">
    <name type="scientific">Phoenix dactylifera</name>
    <name type="common">Date palm</name>
    <dbReference type="NCBI Taxonomy" id="42345"/>
    <lineage>
        <taxon>Eukaryota</taxon>
        <taxon>Viridiplantae</taxon>
        <taxon>Streptophyta</taxon>
        <taxon>Embryophyta</taxon>
        <taxon>Tracheophyta</taxon>
        <taxon>Spermatophyta</taxon>
        <taxon>Magnoliopsida</taxon>
        <taxon>Liliopsida</taxon>
        <taxon>Arecaceae</taxon>
        <taxon>Coryphoideae</taxon>
        <taxon>Phoeniceae</taxon>
        <taxon>Phoenix</taxon>
    </lineage>
</organism>
<reference evidence="4" key="1">
    <citation type="journal article" date="2019" name="Nat. Commun.">
        <title>Genome-wide association mapping of date palm fruit traits.</title>
        <authorList>
            <person name="Hazzouri K.M."/>
            <person name="Gros-Balthazard M."/>
            <person name="Flowers J.M."/>
            <person name="Copetti D."/>
            <person name="Lemansour A."/>
            <person name="Lebrun M."/>
            <person name="Masmoudi K."/>
            <person name="Ferrand S."/>
            <person name="Dhar M.I."/>
            <person name="Fresquez Z.A."/>
            <person name="Rosas U."/>
            <person name="Zhang J."/>
            <person name="Talag J."/>
            <person name="Lee S."/>
            <person name="Kudrna D."/>
            <person name="Powell R.F."/>
            <person name="Leitch I.J."/>
            <person name="Krueger R.R."/>
            <person name="Wing R.A."/>
            <person name="Amiri K.M.A."/>
            <person name="Purugganan M.D."/>
        </authorList>
    </citation>
    <scope>NUCLEOTIDE SEQUENCE [LARGE SCALE GENOMIC DNA]</scope>
    <source>
        <strain evidence="4">cv. Khalas</strain>
    </source>
</reference>
<dbReference type="OrthoDB" id="18451at2759"/>
<dbReference type="PANTHER" id="PTHR31515">
    <property type="entry name" value="TRANSMEMBRANE PROTEIN-RELATED"/>
    <property type="match status" value="1"/>
</dbReference>
<feature type="transmembrane region" description="Helical" evidence="1">
    <location>
        <begin position="781"/>
        <end position="801"/>
    </location>
</feature>
<evidence type="ECO:0000256" key="1">
    <source>
        <dbReference type="SAM" id="Phobius"/>
    </source>
</evidence>
<dbReference type="GeneID" id="103701003"/>
<dbReference type="Proteomes" id="UP000228380">
    <property type="component" value="Chromosome 3"/>
</dbReference>
<feature type="chain" id="PRO_5034220601" evidence="2">
    <location>
        <begin position="25"/>
        <end position="806"/>
    </location>
</feature>
<dbReference type="RefSeq" id="XP_008781150.2">
    <property type="nucleotide sequence ID" value="XM_008782928.3"/>
</dbReference>
<evidence type="ECO:0000259" key="3">
    <source>
        <dbReference type="Pfam" id="PF25483"/>
    </source>
</evidence>
<dbReference type="AlphaFoldDB" id="A0A8B7BLQ8"/>
<reference evidence="5" key="2">
    <citation type="submission" date="2025-08" db="UniProtKB">
        <authorList>
            <consortium name="RefSeq"/>
        </authorList>
    </citation>
    <scope>IDENTIFICATION</scope>
    <source>
        <tissue evidence="5">Young leaves</tissue>
    </source>
</reference>
<keyword evidence="1" id="KW-0812">Transmembrane</keyword>
<evidence type="ECO:0000256" key="2">
    <source>
        <dbReference type="SAM" id="SignalP"/>
    </source>
</evidence>
<protein>
    <submittedName>
        <fullName evidence="5">Uncharacterized protein LOC103701003</fullName>
    </submittedName>
</protein>
<dbReference type="Pfam" id="PF25483">
    <property type="entry name" value="DUF7906"/>
    <property type="match status" value="1"/>
</dbReference>
<keyword evidence="1" id="KW-0472">Membrane</keyword>
<proteinExistence type="predicted"/>
<accession>A0A8B7BLQ8</accession>
<keyword evidence="2" id="KW-0732">Signal</keyword>
<evidence type="ECO:0000313" key="4">
    <source>
        <dbReference type="Proteomes" id="UP000228380"/>
    </source>
</evidence>